<keyword evidence="3" id="KW-1185">Reference proteome</keyword>
<feature type="domain" description="AB hydrolase-1" evidence="1">
    <location>
        <begin position="38"/>
        <end position="283"/>
    </location>
</feature>
<dbReference type="GO" id="GO:0016787">
    <property type="term" value="F:hydrolase activity"/>
    <property type="evidence" value="ECO:0007669"/>
    <property type="project" value="UniProtKB-KW"/>
</dbReference>
<dbReference type="PANTHER" id="PTHR43798:SF33">
    <property type="entry name" value="HYDROLASE, PUTATIVE (AFU_ORTHOLOGUE AFUA_2G14860)-RELATED"/>
    <property type="match status" value="1"/>
</dbReference>
<evidence type="ECO:0000313" key="2">
    <source>
        <dbReference type="EMBL" id="MFC4725691.1"/>
    </source>
</evidence>
<accession>A0ABV9NCP9</accession>
<evidence type="ECO:0000313" key="3">
    <source>
        <dbReference type="Proteomes" id="UP001596024"/>
    </source>
</evidence>
<dbReference type="InterPro" id="IPR029058">
    <property type="entry name" value="AB_hydrolase_fold"/>
</dbReference>
<dbReference type="PRINTS" id="PR00412">
    <property type="entry name" value="EPOXHYDRLASE"/>
</dbReference>
<sequence length="300" mass="33398">MAARPSLEDWRKAAQRFDWRGQTIAFWQGGDWADASKPVLMLIHGFPTASWDWVDMWEPLSARFRLLAPDMIGFGFSAKPPEYEYSIRDQADLHAGLCAALGIAECHVLAHDYGDTVAQELLARHNGSEGGTPKLQSVVFLNGGLFPETHHATFNQKLLHSPIGFLVSRLMTEKRFRKGFSEVFGPDTQPDNAALKEFWALVTANGGMPAIGHKLIRYIAERRENRERWVGALQAAQIPLRVIDGGADPVSGAHMVARYRELVPNPDTVILEGIGHYPQVEAPDAVLAAFLDFHRMPHTL</sequence>
<proteinExistence type="predicted"/>
<dbReference type="PANTHER" id="PTHR43798">
    <property type="entry name" value="MONOACYLGLYCEROL LIPASE"/>
    <property type="match status" value="1"/>
</dbReference>
<dbReference type="EMBL" id="JBHSGQ010000004">
    <property type="protein sequence ID" value="MFC4725691.1"/>
    <property type="molecule type" value="Genomic_DNA"/>
</dbReference>
<evidence type="ECO:0000259" key="1">
    <source>
        <dbReference type="Pfam" id="PF00561"/>
    </source>
</evidence>
<reference evidence="3" key="1">
    <citation type="journal article" date="2019" name="Int. J. Syst. Evol. Microbiol.">
        <title>The Global Catalogue of Microorganisms (GCM) 10K type strain sequencing project: providing services to taxonomists for standard genome sequencing and annotation.</title>
        <authorList>
            <consortium name="The Broad Institute Genomics Platform"/>
            <consortium name="The Broad Institute Genome Sequencing Center for Infectious Disease"/>
            <person name="Wu L."/>
            <person name="Ma J."/>
        </authorList>
    </citation>
    <scope>NUCLEOTIDE SEQUENCE [LARGE SCALE GENOMIC DNA]</scope>
    <source>
        <strain evidence="3">CCUG 62981</strain>
    </source>
</reference>
<dbReference type="InterPro" id="IPR000639">
    <property type="entry name" value="Epox_hydrolase-like"/>
</dbReference>
<dbReference type="RefSeq" id="WP_371393196.1">
    <property type="nucleotide sequence ID" value="NZ_CP163421.1"/>
</dbReference>
<organism evidence="2 3">
    <name type="scientific">Glycocaulis abyssi</name>
    <dbReference type="NCBI Taxonomy" id="1433403"/>
    <lineage>
        <taxon>Bacteria</taxon>
        <taxon>Pseudomonadati</taxon>
        <taxon>Pseudomonadota</taxon>
        <taxon>Alphaproteobacteria</taxon>
        <taxon>Maricaulales</taxon>
        <taxon>Maricaulaceae</taxon>
        <taxon>Glycocaulis</taxon>
    </lineage>
</organism>
<dbReference type="Pfam" id="PF00561">
    <property type="entry name" value="Abhydrolase_1"/>
    <property type="match status" value="1"/>
</dbReference>
<dbReference type="InterPro" id="IPR000073">
    <property type="entry name" value="AB_hydrolase_1"/>
</dbReference>
<gene>
    <name evidence="2" type="ORF">ACFPB0_10355</name>
</gene>
<keyword evidence="2" id="KW-0378">Hydrolase</keyword>
<dbReference type="Gene3D" id="3.40.50.1820">
    <property type="entry name" value="alpha/beta hydrolase"/>
    <property type="match status" value="1"/>
</dbReference>
<comment type="caution">
    <text evidence="2">The sequence shown here is derived from an EMBL/GenBank/DDBJ whole genome shotgun (WGS) entry which is preliminary data.</text>
</comment>
<dbReference type="Proteomes" id="UP001596024">
    <property type="component" value="Unassembled WGS sequence"/>
</dbReference>
<name>A0ABV9NCP9_9PROT</name>
<dbReference type="InterPro" id="IPR050266">
    <property type="entry name" value="AB_hydrolase_sf"/>
</dbReference>
<protein>
    <submittedName>
        <fullName evidence="2">Alpha/beta fold hydrolase</fullName>
    </submittedName>
</protein>
<dbReference type="SUPFAM" id="SSF53474">
    <property type="entry name" value="alpha/beta-Hydrolases"/>
    <property type="match status" value="1"/>
</dbReference>